<dbReference type="AlphaFoldDB" id="A0A6L2J6T8"/>
<organism evidence="2">
    <name type="scientific">Tanacetum cinerariifolium</name>
    <name type="common">Dalmatian daisy</name>
    <name type="synonym">Chrysanthemum cinerariifolium</name>
    <dbReference type="NCBI Taxonomy" id="118510"/>
    <lineage>
        <taxon>Eukaryota</taxon>
        <taxon>Viridiplantae</taxon>
        <taxon>Streptophyta</taxon>
        <taxon>Embryophyta</taxon>
        <taxon>Tracheophyta</taxon>
        <taxon>Spermatophyta</taxon>
        <taxon>Magnoliopsida</taxon>
        <taxon>eudicotyledons</taxon>
        <taxon>Gunneridae</taxon>
        <taxon>Pentapetalae</taxon>
        <taxon>asterids</taxon>
        <taxon>campanulids</taxon>
        <taxon>Asterales</taxon>
        <taxon>Asteraceae</taxon>
        <taxon>Asteroideae</taxon>
        <taxon>Anthemideae</taxon>
        <taxon>Anthemidinae</taxon>
        <taxon>Tanacetum</taxon>
    </lineage>
</organism>
<protein>
    <recommendedName>
        <fullName evidence="3">Reverse transcriptase domain-containing protein</fullName>
    </recommendedName>
</protein>
<accession>A0A6L2J6T8</accession>
<comment type="caution">
    <text evidence="2">The sequence shown here is derived from an EMBL/GenBank/DDBJ whole genome shotgun (WGS) entry which is preliminary data.</text>
</comment>
<feature type="region of interest" description="Disordered" evidence="1">
    <location>
        <begin position="1"/>
        <end position="23"/>
    </location>
</feature>
<proteinExistence type="predicted"/>
<evidence type="ECO:0008006" key="3">
    <source>
        <dbReference type="Google" id="ProtNLM"/>
    </source>
</evidence>
<reference evidence="2" key="1">
    <citation type="journal article" date="2019" name="Sci. Rep.">
        <title>Draft genome of Tanacetum cinerariifolium, the natural source of mosquito coil.</title>
        <authorList>
            <person name="Yamashiro T."/>
            <person name="Shiraishi A."/>
            <person name="Satake H."/>
            <person name="Nakayama K."/>
        </authorList>
    </citation>
    <scope>NUCLEOTIDE SEQUENCE</scope>
</reference>
<evidence type="ECO:0000256" key="1">
    <source>
        <dbReference type="SAM" id="MobiDB-lite"/>
    </source>
</evidence>
<name>A0A6L2J6T8_TANCI</name>
<sequence>MKGEDEALSSLIKEAQQAQHSKPVKDLQIINEELAEYINSPSWNRPAFYDDDDDEYSIQVSEKSPIAIALEESDNSLNMENEDLDTIPETKLDEVIKYSVEDLVPIPSEFEGILDNMCDVPFSDKNHFDAESDLIEYLLTRDTSIFYSPKIDSLLEEFAGELAHIDPIPLGIVETDYDLKDDIFFIEQLLYDDTSSEDDSFKDIEYVEASPPDFELFSLEEVKDEILRAKLLNIHLFITMIKSLNNNPTLDCVLNSPSSSFLSYTDNSSPEFETFSDHTEERSSGSTTTHANNSLFEYDSFHFEIEPDQDELSRVAMEAILGEPRVYVPNILPTHITLLQDLDFSSSNDSLGSDLEVSFPSRTRNKIFDPGIFLEVQSKRFLSLDTFSPTYVSLLFDDHHILSFTYVIRTSLPYFTYPVESPFLLSFGSEDIIFDPGISVFYFSSLEPVVTDMSKVDKIKAKRTKPGTRMKRVQEIETKERAEVYYECKEPFKSLKYLWVRSKSIAATWLEKVVTPLIEPTI</sequence>
<gene>
    <name evidence="2" type="ORF">Tci_004554</name>
</gene>
<feature type="region of interest" description="Disordered" evidence="1">
    <location>
        <begin position="272"/>
        <end position="291"/>
    </location>
</feature>
<dbReference type="EMBL" id="BKCJ010000370">
    <property type="protein sequence ID" value="GEU32576.1"/>
    <property type="molecule type" value="Genomic_DNA"/>
</dbReference>
<evidence type="ECO:0000313" key="2">
    <source>
        <dbReference type="EMBL" id="GEU32576.1"/>
    </source>
</evidence>